<dbReference type="InterPro" id="IPR001270">
    <property type="entry name" value="ClpA/B"/>
</dbReference>
<dbReference type="InterPro" id="IPR003959">
    <property type="entry name" value="ATPase_AAA_core"/>
</dbReference>
<dbReference type="Gene3D" id="1.10.8.60">
    <property type="match status" value="1"/>
</dbReference>
<accession>A0A1H1V2F6</accession>
<dbReference type="InterPro" id="IPR019489">
    <property type="entry name" value="Clp_ATPase_C"/>
</dbReference>
<dbReference type="SUPFAM" id="SSF52540">
    <property type="entry name" value="P-loop containing nucleoside triphosphate hydrolases"/>
    <property type="match status" value="1"/>
</dbReference>
<evidence type="ECO:0000256" key="1">
    <source>
        <dbReference type="ARBA" id="ARBA00022741"/>
    </source>
</evidence>
<dbReference type="Gene3D" id="3.40.50.300">
    <property type="entry name" value="P-loop containing nucleotide triphosphate hydrolases"/>
    <property type="match status" value="1"/>
</dbReference>
<dbReference type="STRING" id="472181.SAMN05216271_2737"/>
<dbReference type="InterPro" id="IPR003593">
    <property type="entry name" value="AAA+_ATPase"/>
</dbReference>
<gene>
    <name evidence="6" type="ORF">SAMN05216271_2737</name>
</gene>
<protein>
    <submittedName>
        <fullName evidence="6">C-terminal, D2-small domain-containing protein, of ClpB protein</fullName>
    </submittedName>
</protein>
<feature type="domain" description="Clp ATPase C-terminal" evidence="5">
    <location>
        <begin position="244"/>
        <end position="336"/>
    </location>
</feature>
<dbReference type="SMART" id="SM01086">
    <property type="entry name" value="ClpB_D2-small"/>
    <property type="match status" value="1"/>
</dbReference>
<dbReference type="RefSeq" id="WP_092288497.1">
    <property type="nucleotide sequence ID" value="NZ_LT629763.1"/>
</dbReference>
<evidence type="ECO:0000259" key="5">
    <source>
        <dbReference type="SMART" id="SM01086"/>
    </source>
</evidence>
<evidence type="ECO:0000256" key="3">
    <source>
        <dbReference type="ARBA" id="ARBA00023186"/>
    </source>
</evidence>
<dbReference type="SMART" id="SM00382">
    <property type="entry name" value="AAA"/>
    <property type="match status" value="1"/>
</dbReference>
<name>A0A1H1V2F6_9GAMM</name>
<dbReference type="GO" id="GO:0016887">
    <property type="term" value="F:ATP hydrolysis activity"/>
    <property type="evidence" value="ECO:0007669"/>
    <property type="project" value="InterPro"/>
</dbReference>
<dbReference type="GO" id="GO:0005524">
    <property type="term" value="F:ATP binding"/>
    <property type="evidence" value="ECO:0007669"/>
    <property type="project" value="UniProtKB-KW"/>
</dbReference>
<evidence type="ECO:0000313" key="6">
    <source>
        <dbReference type="EMBL" id="SDS78885.1"/>
    </source>
</evidence>
<dbReference type="InterPro" id="IPR050130">
    <property type="entry name" value="ClpA_ClpB"/>
</dbReference>
<feature type="domain" description="AAA+ ATPase" evidence="4">
    <location>
        <begin position="68"/>
        <end position="245"/>
    </location>
</feature>
<dbReference type="InterPro" id="IPR027417">
    <property type="entry name" value="P-loop_NTPase"/>
</dbReference>
<dbReference type="PRINTS" id="PR00300">
    <property type="entry name" value="CLPPROTEASEA"/>
</dbReference>
<evidence type="ECO:0000256" key="2">
    <source>
        <dbReference type="ARBA" id="ARBA00022840"/>
    </source>
</evidence>
<dbReference type="GO" id="GO:0005737">
    <property type="term" value="C:cytoplasm"/>
    <property type="evidence" value="ECO:0007669"/>
    <property type="project" value="TreeGrafter"/>
</dbReference>
<dbReference type="Pfam" id="PF10431">
    <property type="entry name" value="ClpB_D2-small"/>
    <property type="match status" value="1"/>
</dbReference>
<dbReference type="CDD" id="cd19499">
    <property type="entry name" value="RecA-like_ClpB_Hsp104-like"/>
    <property type="match status" value="1"/>
</dbReference>
<dbReference type="PANTHER" id="PTHR11638:SF18">
    <property type="entry name" value="HEAT SHOCK PROTEIN 104"/>
    <property type="match status" value="1"/>
</dbReference>
<dbReference type="OrthoDB" id="9803641at2"/>
<keyword evidence="3" id="KW-0143">Chaperone</keyword>
<dbReference type="GO" id="GO:0034605">
    <property type="term" value="P:cellular response to heat"/>
    <property type="evidence" value="ECO:0007669"/>
    <property type="project" value="TreeGrafter"/>
</dbReference>
<organism evidence="6 7">
    <name type="scientific">Halopseudomonas sabulinigri</name>
    <dbReference type="NCBI Taxonomy" id="472181"/>
    <lineage>
        <taxon>Bacteria</taxon>
        <taxon>Pseudomonadati</taxon>
        <taxon>Pseudomonadota</taxon>
        <taxon>Gammaproteobacteria</taxon>
        <taxon>Pseudomonadales</taxon>
        <taxon>Pseudomonadaceae</taxon>
        <taxon>Halopseudomonas</taxon>
    </lineage>
</organism>
<dbReference type="Pfam" id="PF07724">
    <property type="entry name" value="AAA_2"/>
    <property type="match status" value="1"/>
</dbReference>
<sequence>MPFINDVLAANQARVAARPATQQSRFRFDPDSVMARLHSRILGQDSALQELGSSLRVIKAELGDPQRPLGTYLLLGPTGVGKTETVRLLAEAIHGSTDAYCRIDMNTLAQSHYAASLTGAPPGYVGSKEGTTLFDRERIEGDYGRPGIVLFDELEKADDQVIRALMNILDNGQLRLSAGNDTLDFRNSLIFMTSNLGAGQPAHKWLPPRWRAARQRQQQEAALNARLDPEFINRIDHRIHYQRLPSDQLVQLVDLALARLNQRLGKHQVQLLLDQPARQWLAQQGFDPRYGARAMARTFRHHLEPAVAHCLLSNDGCPPGSLLRASLGNAARPIEISIEAPGC</sequence>
<dbReference type="AlphaFoldDB" id="A0A1H1V2F6"/>
<dbReference type="EMBL" id="LT629763">
    <property type="protein sequence ID" value="SDS78885.1"/>
    <property type="molecule type" value="Genomic_DNA"/>
</dbReference>
<dbReference type="Proteomes" id="UP000243413">
    <property type="component" value="Chromosome I"/>
</dbReference>
<evidence type="ECO:0000313" key="7">
    <source>
        <dbReference type="Proteomes" id="UP000243413"/>
    </source>
</evidence>
<proteinExistence type="predicted"/>
<keyword evidence="1" id="KW-0547">Nucleotide-binding</keyword>
<dbReference type="PANTHER" id="PTHR11638">
    <property type="entry name" value="ATP-DEPENDENT CLP PROTEASE"/>
    <property type="match status" value="1"/>
</dbReference>
<keyword evidence="2" id="KW-0067">ATP-binding</keyword>
<reference evidence="7" key="1">
    <citation type="submission" date="2016-10" db="EMBL/GenBank/DDBJ databases">
        <authorList>
            <person name="Varghese N."/>
            <person name="Submissions S."/>
        </authorList>
    </citation>
    <scope>NUCLEOTIDE SEQUENCE [LARGE SCALE GENOMIC DNA]</scope>
    <source>
        <strain evidence="7">JCM 14963</strain>
    </source>
</reference>
<evidence type="ECO:0000259" key="4">
    <source>
        <dbReference type="SMART" id="SM00382"/>
    </source>
</evidence>